<name>M6U6E2_9LEPT</name>
<dbReference type="InterPro" id="IPR037883">
    <property type="entry name" value="Knr4/Smi1-like_sf"/>
</dbReference>
<protein>
    <recommendedName>
        <fullName evidence="3">SMI1/KNR4 domain protein</fullName>
    </recommendedName>
</protein>
<evidence type="ECO:0008006" key="3">
    <source>
        <dbReference type="Google" id="ProtNLM"/>
    </source>
</evidence>
<proteinExistence type="predicted"/>
<evidence type="ECO:0000313" key="1">
    <source>
        <dbReference type="EMBL" id="EMO40050.1"/>
    </source>
</evidence>
<sequence length="48" mass="5755">MNDGSGNLYCIDTRFVEPFLVFWDHEIGEDQIGTYHFSEWLYRVVKNL</sequence>
<gene>
    <name evidence="1" type="ORF">LEP1GSC186_1425</name>
</gene>
<dbReference type="Gene3D" id="3.40.1580.10">
    <property type="entry name" value="SMI1/KNR4-like"/>
    <property type="match status" value="1"/>
</dbReference>
<comment type="caution">
    <text evidence="1">The sequence shown here is derived from an EMBL/GenBank/DDBJ whole genome shotgun (WGS) entry which is preliminary data.</text>
</comment>
<evidence type="ECO:0000313" key="2">
    <source>
        <dbReference type="Proteomes" id="UP000012153"/>
    </source>
</evidence>
<accession>M6U6E2</accession>
<dbReference type="Proteomes" id="UP000012153">
    <property type="component" value="Unassembled WGS sequence"/>
</dbReference>
<organism evidence="1 2">
    <name type="scientific">Leptospira noguchii serovar Autumnalis str. ZUN142</name>
    <dbReference type="NCBI Taxonomy" id="1085540"/>
    <lineage>
        <taxon>Bacteria</taxon>
        <taxon>Pseudomonadati</taxon>
        <taxon>Spirochaetota</taxon>
        <taxon>Spirochaetia</taxon>
        <taxon>Leptospirales</taxon>
        <taxon>Leptospiraceae</taxon>
        <taxon>Leptospira</taxon>
    </lineage>
</organism>
<reference evidence="1 2" key="1">
    <citation type="submission" date="2013-01" db="EMBL/GenBank/DDBJ databases">
        <authorList>
            <person name="Harkins D.M."/>
            <person name="Durkin A.S."/>
            <person name="Brinkac L.M."/>
            <person name="Haft D.H."/>
            <person name="Selengut J.D."/>
            <person name="Sanka R."/>
            <person name="DePew J."/>
            <person name="Purushe J."/>
            <person name="Matthias M.A."/>
            <person name="Vinetz J.M."/>
            <person name="Sutton G.G."/>
            <person name="Nierman W.C."/>
            <person name="Fouts D.E."/>
        </authorList>
    </citation>
    <scope>NUCLEOTIDE SEQUENCE [LARGE SCALE GENOMIC DNA]</scope>
    <source>
        <strain evidence="1 2">ZUN142</strain>
    </source>
</reference>
<dbReference type="AlphaFoldDB" id="M6U6E2"/>
<dbReference type="EMBL" id="AHOP02000043">
    <property type="protein sequence ID" value="EMO40050.1"/>
    <property type="molecule type" value="Genomic_DNA"/>
</dbReference>
<dbReference type="SUPFAM" id="SSF160631">
    <property type="entry name" value="SMI1/KNR4-like"/>
    <property type="match status" value="1"/>
</dbReference>